<feature type="transmembrane region" description="Helical" evidence="2">
    <location>
        <begin position="125"/>
        <end position="145"/>
    </location>
</feature>
<protein>
    <submittedName>
        <fullName evidence="4">Helix-turn-helix domain-containing protein</fullName>
    </submittedName>
</protein>
<keyword evidence="5" id="KW-1185">Reference proteome</keyword>
<evidence type="ECO:0000256" key="1">
    <source>
        <dbReference type="SAM" id="MobiDB-lite"/>
    </source>
</evidence>
<evidence type="ECO:0000313" key="4">
    <source>
        <dbReference type="EMBL" id="MFC6018797.1"/>
    </source>
</evidence>
<dbReference type="SMART" id="SM00530">
    <property type="entry name" value="HTH_XRE"/>
    <property type="match status" value="1"/>
</dbReference>
<dbReference type="RefSeq" id="WP_377424472.1">
    <property type="nucleotide sequence ID" value="NZ_JBHSPR010000017.1"/>
</dbReference>
<evidence type="ECO:0000259" key="3">
    <source>
        <dbReference type="SMART" id="SM00530"/>
    </source>
</evidence>
<dbReference type="EMBL" id="JBHSPR010000017">
    <property type="protein sequence ID" value="MFC6018797.1"/>
    <property type="molecule type" value="Genomic_DNA"/>
</dbReference>
<feature type="domain" description="HTH cro/C1-type" evidence="3">
    <location>
        <begin position="21"/>
        <end position="77"/>
    </location>
</feature>
<proteinExistence type="predicted"/>
<keyword evidence="2" id="KW-1133">Transmembrane helix</keyword>
<dbReference type="CDD" id="cd00093">
    <property type="entry name" value="HTH_XRE"/>
    <property type="match status" value="1"/>
</dbReference>
<organism evidence="4 5">
    <name type="scientific">Plantactinospora solaniradicis</name>
    <dbReference type="NCBI Taxonomy" id="1723736"/>
    <lineage>
        <taxon>Bacteria</taxon>
        <taxon>Bacillati</taxon>
        <taxon>Actinomycetota</taxon>
        <taxon>Actinomycetes</taxon>
        <taxon>Micromonosporales</taxon>
        <taxon>Micromonosporaceae</taxon>
        <taxon>Plantactinospora</taxon>
    </lineage>
</organism>
<comment type="caution">
    <text evidence="4">The sequence shown here is derived from an EMBL/GenBank/DDBJ whole genome shotgun (WGS) entry which is preliminary data.</text>
</comment>
<dbReference type="Proteomes" id="UP001596203">
    <property type="component" value="Unassembled WGS sequence"/>
</dbReference>
<keyword evidence="2" id="KW-0812">Transmembrane</keyword>
<reference evidence="5" key="1">
    <citation type="journal article" date="2019" name="Int. J. Syst. Evol. Microbiol.">
        <title>The Global Catalogue of Microorganisms (GCM) 10K type strain sequencing project: providing services to taxonomists for standard genome sequencing and annotation.</title>
        <authorList>
            <consortium name="The Broad Institute Genomics Platform"/>
            <consortium name="The Broad Institute Genome Sequencing Center for Infectious Disease"/>
            <person name="Wu L."/>
            <person name="Ma J."/>
        </authorList>
    </citation>
    <scope>NUCLEOTIDE SEQUENCE [LARGE SCALE GENOMIC DNA]</scope>
    <source>
        <strain evidence="5">ZS-35-S2</strain>
    </source>
</reference>
<feature type="region of interest" description="Disordered" evidence="1">
    <location>
        <begin position="331"/>
        <end position="366"/>
    </location>
</feature>
<dbReference type="InterPro" id="IPR001387">
    <property type="entry name" value="Cro/C1-type_HTH"/>
</dbReference>
<sequence length="425" mass="44317">MARQERPVDPTAGPLQALAYDLRKLRAEAGNPTYRVLARSAGYSATTLSEAAGGARLPTLDVLLAYVGACHGDPDHWRKRWLETVARLQPGDDEEVDEASVRGERPMVELVAHARRTTAVRRRQWIAVGGLVAMTLLIGMIATAGPLDLVGPASLVGPSASGVRGCPVVPSDAAFTGLTYGSGAHVRDGATRDSAVRTTIPPHCTVGFTGFCIGEKVYDNTAGTPDVRWFMVAGGGVLSSAVIHGNPPRNLPASGCPDGRPAPSQLAFSTTLDPTRPGAVTLHATGVELDVVGFARSTGTEPATPGLRSWRQVELVDVRDRAAGARVRFDVVPTSPATSPSARRSSAASSPAGRSPTDSSPTDTSPAWESVILVAVACLGGDSPTGVIEARQLHPTNPGRSVPITLDVEQRLPAAASACRYPDRG</sequence>
<keyword evidence="2" id="KW-0472">Membrane</keyword>
<accession>A0ABW1KAF8</accession>
<gene>
    <name evidence="4" type="ORF">ACFP2T_21625</name>
</gene>
<name>A0ABW1KAF8_9ACTN</name>
<dbReference type="SUPFAM" id="SSF47413">
    <property type="entry name" value="lambda repressor-like DNA-binding domains"/>
    <property type="match status" value="1"/>
</dbReference>
<evidence type="ECO:0000313" key="5">
    <source>
        <dbReference type="Proteomes" id="UP001596203"/>
    </source>
</evidence>
<evidence type="ECO:0000256" key="2">
    <source>
        <dbReference type="SAM" id="Phobius"/>
    </source>
</evidence>
<dbReference type="InterPro" id="IPR010982">
    <property type="entry name" value="Lambda_DNA-bd_dom_sf"/>
</dbReference>